<dbReference type="InterPro" id="IPR013783">
    <property type="entry name" value="Ig-like_fold"/>
</dbReference>
<dbReference type="InterPro" id="IPR046751">
    <property type="entry name" value="TED_2"/>
</dbReference>
<dbReference type="Pfam" id="PF17802">
    <property type="entry name" value="SpaA"/>
    <property type="match status" value="2"/>
</dbReference>
<feature type="domain" description="Thioester" evidence="6">
    <location>
        <begin position="44"/>
        <end position="156"/>
    </location>
</feature>
<evidence type="ECO:0000256" key="1">
    <source>
        <dbReference type="SAM" id="MobiDB-lite"/>
    </source>
</evidence>
<dbReference type="NCBIfam" id="NF033903">
    <property type="entry name" value="VaFE_rpt"/>
    <property type="match status" value="3"/>
</dbReference>
<dbReference type="Gene3D" id="2.60.40.10">
    <property type="entry name" value="Immunoglobulins"/>
    <property type="match status" value="3"/>
</dbReference>
<dbReference type="RefSeq" id="WP_160345654.1">
    <property type="nucleotide sequence ID" value="NZ_WSRR01000009.1"/>
</dbReference>
<keyword evidence="2" id="KW-0812">Transmembrane</keyword>
<evidence type="ECO:0000259" key="5">
    <source>
        <dbReference type="Pfam" id="PF18202"/>
    </source>
</evidence>
<feature type="region of interest" description="Disordered" evidence="1">
    <location>
        <begin position="1211"/>
        <end position="1236"/>
    </location>
</feature>
<evidence type="ECO:0000313" key="8">
    <source>
        <dbReference type="Proteomes" id="UP000463388"/>
    </source>
</evidence>
<dbReference type="InterPro" id="IPR041100">
    <property type="entry name" value="TQ"/>
</dbReference>
<reference evidence="7 8" key="1">
    <citation type="submission" date="2019-12" db="EMBL/GenBank/DDBJ databases">
        <title>Microbes associate with the intestines of laboratory mice.</title>
        <authorList>
            <person name="Navarre W."/>
            <person name="Wong E."/>
        </authorList>
    </citation>
    <scope>NUCLEOTIDE SEQUENCE [LARGE SCALE GENOMIC DNA]</scope>
    <source>
        <strain evidence="7 8">NM66_B29</strain>
    </source>
</reference>
<dbReference type="Gene3D" id="2.60.40.3930">
    <property type="match status" value="3"/>
</dbReference>
<dbReference type="Proteomes" id="UP000463388">
    <property type="component" value="Unassembled WGS sequence"/>
</dbReference>
<organism evidence="7 8">
    <name type="scientific">Adlercreutzia mucosicola</name>
    <dbReference type="NCBI Taxonomy" id="580026"/>
    <lineage>
        <taxon>Bacteria</taxon>
        <taxon>Bacillati</taxon>
        <taxon>Actinomycetota</taxon>
        <taxon>Coriobacteriia</taxon>
        <taxon>Eggerthellales</taxon>
        <taxon>Eggerthellaceae</taxon>
        <taxon>Adlercreutzia</taxon>
    </lineage>
</organism>
<proteinExistence type="predicted"/>
<dbReference type="Pfam" id="PF20610">
    <property type="entry name" value="TED_2"/>
    <property type="match status" value="1"/>
</dbReference>
<accession>A0A6N8JQ23</accession>
<protein>
    <submittedName>
        <fullName evidence="7">VaFE repeat-containing surface-anchored protein</fullName>
    </submittedName>
</protein>
<dbReference type="EMBL" id="WSRR01000009">
    <property type="protein sequence ID" value="MVX60876.1"/>
    <property type="molecule type" value="Genomic_DNA"/>
</dbReference>
<feature type="chain" id="PRO_5026834894" evidence="3">
    <location>
        <begin position="40"/>
        <end position="1293"/>
    </location>
</feature>
<feature type="compositionally biased region" description="Low complexity" evidence="1">
    <location>
        <begin position="1284"/>
        <end position="1293"/>
    </location>
</feature>
<evidence type="ECO:0000259" key="6">
    <source>
        <dbReference type="Pfam" id="PF20610"/>
    </source>
</evidence>
<evidence type="ECO:0000256" key="3">
    <source>
        <dbReference type="SAM" id="SignalP"/>
    </source>
</evidence>
<feature type="signal peptide" evidence="3">
    <location>
        <begin position="1"/>
        <end position="39"/>
    </location>
</feature>
<feature type="domain" description="T-Q ester bond containing" evidence="5">
    <location>
        <begin position="975"/>
        <end position="1094"/>
    </location>
</feature>
<feature type="transmembrane region" description="Helical" evidence="2">
    <location>
        <begin position="1242"/>
        <end position="1261"/>
    </location>
</feature>
<feature type="compositionally biased region" description="Acidic residues" evidence="1">
    <location>
        <begin position="1272"/>
        <end position="1283"/>
    </location>
</feature>
<dbReference type="GO" id="GO:0005975">
    <property type="term" value="P:carbohydrate metabolic process"/>
    <property type="evidence" value="ECO:0007669"/>
    <property type="project" value="UniProtKB-ARBA"/>
</dbReference>
<feature type="domain" description="T-Q ester bond containing" evidence="5">
    <location>
        <begin position="1100"/>
        <end position="1218"/>
    </location>
</feature>
<keyword evidence="2" id="KW-1133">Transmembrane helix</keyword>
<evidence type="ECO:0000256" key="2">
    <source>
        <dbReference type="SAM" id="Phobius"/>
    </source>
</evidence>
<feature type="domain" description="SpaA-like prealbumin fold" evidence="4">
    <location>
        <begin position="455"/>
        <end position="548"/>
    </location>
</feature>
<name>A0A6N8JQ23_9ACTN</name>
<keyword evidence="2" id="KW-0472">Membrane</keyword>
<feature type="domain" description="T-Q ester bond containing" evidence="5">
    <location>
        <begin position="851"/>
        <end position="971"/>
    </location>
</feature>
<feature type="region of interest" description="Disordered" evidence="1">
    <location>
        <begin position="1262"/>
        <end position="1293"/>
    </location>
</feature>
<evidence type="ECO:0000313" key="7">
    <source>
        <dbReference type="EMBL" id="MVX60876.1"/>
    </source>
</evidence>
<dbReference type="OrthoDB" id="3169232at2"/>
<feature type="domain" description="SpaA-like prealbumin fold" evidence="4">
    <location>
        <begin position="599"/>
        <end position="688"/>
    </location>
</feature>
<keyword evidence="3" id="KW-0732">Signal</keyword>
<dbReference type="Pfam" id="PF18202">
    <property type="entry name" value="TQ"/>
    <property type="match status" value="3"/>
</dbReference>
<sequence>MEMTRNGTAARALRLLLAAALALGMVAPALGLAPDKAHAAQGATLTVGDKIHYDAYTTTWFEVDGQPAWCGNPSKLTPDAGTYEKSPLSTTSGRTEELAADIWFSYGSPGFDASLWPSQWYGGGSMTPDRYMALAHILMADTYSSDGNYAMFGCTEGFRDWVRWNVIGFGDDGSLINDDATGRKILRRAGEVPSNFEPFMLYTGSSTQVILSFTYHTTVKVSKSAAQSWAADDPDYTLAGAVYGIYRTRADAQADRSRLTTITTDASGAGESGSLGATRDTFYAKEVRASSGYVLDDSIYEVGPGNDYTFSSAEPPITVRLVLKKFDAETGHGSPQGDATLDGALYQASYKRGGATETVKGETVGATVVFEGIPLGDIEVRELDPSGGYLLDRDAHRLHVTAADAQGGSSVIEVQPTREFGENPQRGGFIVGKGDAERYEHEDGEFWNYAQGDATFEGAEFTVYNRSANPVWYDANRDGRFQASEEFAVGDAVMTIATSYNESLDAWTATTGARALPFGTYEVVETKAPAGYAREGILSHVVEIREDGQFDQLVEADGMLNEVARGGVQVQKDDLELDKSEALGGAGHSALDAEGYLGSSLEGIQFTVVNASEHGVMVEDTYRPTGAVVAVIETAWNSRKGTYTAQTASDALPYGTYTIAETATNDSYLLTDGEPRTFEVREDGKTVTCDREGDALLWRDQVVRHDAHLQKKGSILGSKLAHVPFLITNVTTGEAHVAVTDRNGMLSTSSEWRSRQDTVNANDKLLEEDYIDTSDVMENSGIWFGQGEDGSMAEPDDKLGALPFGEYRIQELRCEANEGYALWEDTFNVSRDTTATGFDIDLGTVDDQPIPKLATEATDAADGDHVLSPEGTVTVIDEVTYANLVPGRTYTVKGTLMDKATARPLIVNGSEVTSEKEFVPIAPFGYVKVEFTFDASALAGKEIVAFESLEHEGIEVAAHADINDEGQTVKVEPKPEIGTIATDAADGDHEVSADSTVRIEDQVFYAGLVPGESYALRGILMDKATGEPVLVDGSPVEGEVQFTPEKESGFTTVAFEFDGTGFEGADIVVFETLYRNGEAVFEHDDLDNANQTVRMTEPAPEIGTTATDADDGDHEAVADGDVTIIDEVRYENLEPGREYVLTGTLIDKTTAAPIETDGLPLTSTVAFTPEEPNGSVEVSFSFDGSSLAGYRAVAFESLALDGDVVATHEDIDDEGQSVDLVEKPGPGNPKTGLAQTGDTNKILPLVCLAVVAALAAMLAAMRGKRRNRADDGTESEEKEEDSEASNNDDALSE</sequence>
<keyword evidence="8" id="KW-1185">Reference proteome</keyword>
<comment type="caution">
    <text evidence="7">The sequence shown here is derived from an EMBL/GenBank/DDBJ whole genome shotgun (WGS) entry which is preliminary data.</text>
</comment>
<gene>
    <name evidence="7" type="ORF">GKZ27_05310</name>
</gene>
<evidence type="ECO:0000259" key="4">
    <source>
        <dbReference type="Pfam" id="PF17802"/>
    </source>
</evidence>
<dbReference type="InterPro" id="IPR041033">
    <property type="entry name" value="SpaA_PFL_dom_1"/>
</dbReference>